<dbReference type="Proteomes" id="UP000617628">
    <property type="component" value="Unassembled WGS sequence"/>
</dbReference>
<gene>
    <name evidence="11" type="primary">hrpA</name>
    <name evidence="11" type="ORF">JIN87_08620</name>
</gene>
<dbReference type="Gene3D" id="1.20.120.1080">
    <property type="match status" value="1"/>
</dbReference>
<comment type="caution">
    <text evidence="11">The sequence shown here is derived from an EMBL/GenBank/DDBJ whole genome shotgun (WGS) entry which is preliminary data.</text>
</comment>
<evidence type="ECO:0000259" key="10">
    <source>
        <dbReference type="PROSITE" id="PS51194"/>
    </source>
</evidence>
<keyword evidence="12" id="KW-1185">Reference proteome</keyword>
<dbReference type="PANTHER" id="PTHR18934">
    <property type="entry name" value="ATP-DEPENDENT RNA HELICASE"/>
    <property type="match status" value="1"/>
</dbReference>
<evidence type="ECO:0000313" key="11">
    <source>
        <dbReference type="EMBL" id="MBK1876928.1"/>
    </source>
</evidence>
<feature type="domain" description="Helicase ATP-binding" evidence="9">
    <location>
        <begin position="55"/>
        <end position="219"/>
    </location>
</feature>
<dbReference type="InterPro" id="IPR027417">
    <property type="entry name" value="P-loop_NTPase"/>
</dbReference>
<keyword evidence="4 11" id="KW-0378">Hydrolase</keyword>
<evidence type="ECO:0000313" key="12">
    <source>
        <dbReference type="Proteomes" id="UP000617628"/>
    </source>
</evidence>
<dbReference type="Pfam" id="PF00271">
    <property type="entry name" value="Helicase_C"/>
    <property type="match status" value="1"/>
</dbReference>
<dbReference type="PROSITE" id="PS51192">
    <property type="entry name" value="HELICASE_ATP_BIND_1"/>
    <property type="match status" value="1"/>
</dbReference>
<dbReference type="EMBL" id="JAENIL010000013">
    <property type="protein sequence ID" value="MBK1876928.1"/>
    <property type="molecule type" value="Genomic_DNA"/>
</dbReference>
<dbReference type="SMART" id="SM00487">
    <property type="entry name" value="DEXDc"/>
    <property type="match status" value="1"/>
</dbReference>
<feature type="region of interest" description="Disordered" evidence="8">
    <location>
        <begin position="833"/>
        <end position="858"/>
    </location>
</feature>
<evidence type="ECO:0000256" key="5">
    <source>
        <dbReference type="ARBA" id="ARBA00022806"/>
    </source>
</evidence>
<dbReference type="NCBIfam" id="TIGR01967">
    <property type="entry name" value="DEAH_box_HrpA"/>
    <property type="match status" value="1"/>
</dbReference>
<evidence type="ECO:0000259" key="9">
    <source>
        <dbReference type="PROSITE" id="PS51192"/>
    </source>
</evidence>
<comment type="similarity">
    <text evidence="1">Belongs to the DEAD box helicase family. DEAH subfamily.</text>
</comment>
<dbReference type="CDD" id="cd18791">
    <property type="entry name" value="SF2_C_RHA"/>
    <property type="match status" value="1"/>
</dbReference>
<dbReference type="PANTHER" id="PTHR18934:SF99">
    <property type="entry name" value="ATP-DEPENDENT RNA HELICASE DHX37-RELATED"/>
    <property type="match status" value="1"/>
</dbReference>
<dbReference type="InterPro" id="IPR010222">
    <property type="entry name" value="RNA_helicase_HrpA"/>
</dbReference>
<dbReference type="InterPro" id="IPR024590">
    <property type="entry name" value="HrpA_C"/>
</dbReference>
<feature type="region of interest" description="Disordered" evidence="8">
    <location>
        <begin position="1330"/>
        <end position="1374"/>
    </location>
</feature>
<evidence type="ECO:0000256" key="3">
    <source>
        <dbReference type="ARBA" id="ARBA00022741"/>
    </source>
</evidence>
<organism evidence="11 12">
    <name type="scientific">Pelagicoccus mobilis</name>
    <dbReference type="NCBI Taxonomy" id="415221"/>
    <lineage>
        <taxon>Bacteria</taxon>
        <taxon>Pseudomonadati</taxon>
        <taxon>Verrucomicrobiota</taxon>
        <taxon>Opitutia</taxon>
        <taxon>Puniceicoccales</taxon>
        <taxon>Pelagicoccaceae</taxon>
        <taxon>Pelagicoccus</taxon>
    </lineage>
</organism>
<feature type="region of interest" description="Disordered" evidence="8">
    <location>
        <begin position="655"/>
        <end position="674"/>
    </location>
</feature>
<evidence type="ECO:0000256" key="4">
    <source>
        <dbReference type="ARBA" id="ARBA00022801"/>
    </source>
</evidence>
<keyword evidence="5 11" id="KW-0347">Helicase</keyword>
<dbReference type="InterPro" id="IPR007502">
    <property type="entry name" value="Helicase-assoc_dom"/>
</dbReference>
<evidence type="ECO:0000256" key="6">
    <source>
        <dbReference type="ARBA" id="ARBA00022840"/>
    </source>
</evidence>
<accession>A0A934RV19</accession>
<proteinExistence type="inferred from homology"/>
<feature type="domain" description="Helicase C-terminal" evidence="10">
    <location>
        <begin position="247"/>
        <end position="415"/>
    </location>
</feature>
<dbReference type="PROSITE" id="PS51194">
    <property type="entry name" value="HELICASE_CTER"/>
    <property type="match status" value="1"/>
</dbReference>
<dbReference type="GO" id="GO:0016787">
    <property type="term" value="F:hydrolase activity"/>
    <property type="evidence" value="ECO:0007669"/>
    <property type="project" value="UniProtKB-KW"/>
</dbReference>
<evidence type="ECO:0000256" key="8">
    <source>
        <dbReference type="SAM" id="MobiDB-lite"/>
    </source>
</evidence>
<dbReference type="Pfam" id="PF11898">
    <property type="entry name" value="DUF3418"/>
    <property type="match status" value="1"/>
</dbReference>
<name>A0A934RV19_9BACT</name>
<dbReference type="InterPro" id="IPR011709">
    <property type="entry name" value="DEAD-box_helicase_OB_fold"/>
</dbReference>
<comment type="catalytic activity">
    <reaction evidence="7">
        <text>ATP + H2O = ADP + phosphate + H(+)</text>
        <dbReference type="Rhea" id="RHEA:13065"/>
        <dbReference type="ChEBI" id="CHEBI:15377"/>
        <dbReference type="ChEBI" id="CHEBI:15378"/>
        <dbReference type="ChEBI" id="CHEBI:30616"/>
        <dbReference type="ChEBI" id="CHEBI:43474"/>
        <dbReference type="ChEBI" id="CHEBI:456216"/>
        <dbReference type="EC" id="3.6.4.13"/>
    </reaction>
</comment>
<dbReference type="GO" id="GO:0005524">
    <property type="term" value="F:ATP binding"/>
    <property type="evidence" value="ECO:0007669"/>
    <property type="project" value="UniProtKB-KW"/>
</dbReference>
<dbReference type="EC" id="3.6.4.13" evidence="2"/>
<keyword evidence="3" id="KW-0547">Nucleotide-binding</keyword>
<dbReference type="InterPro" id="IPR011545">
    <property type="entry name" value="DEAD/DEAH_box_helicase_dom"/>
</dbReference>
<feature type="compositionally biased region" description="Low complexity" evidence="8">
    <location>
        <begin position="1345"/>
        <end position="1358"/>
    </location>
</feature>
<dbReference type="SMART" id="SM00490">
    <property type="entry name" value="HELICc"/>
    <property type="match status" value="1"/>
</dbReference>
<dbReference type="InterPro" id="IPR014001">
    <property type="entry name" value="Helicase_ATP-bd"/>
</dbReference>
<dbReference type="FunFam" id="1.20.120.1080:FF:000005">
    <property type="entry name" value="ATP-dependent helicase HrpA"/>
    <property type="match status" value="1"/>
</dbReference>
<dbReference type="SMART" id="SM00847">
    <property type="entry name" value="HA2"/>
    <property type="match status" value="1"/>
</dbReference>
<keyword evidence="6" id="KW-0067">ATP-binding</keyword>
<dbReference type="RefSeq" id="WP_200355144.1">
    <property type="nucleotide sequence ID" value="NZ_JAENIL010000013.1"/>
</dbReference>
<dbReference type="FunFam" id="3.40.50.300:FF:000578">
    <property type="entry name" value="probable ATP-dependent RNA helicase DHX35"/>
    <property type="match status" value="1"/>
</dbReference>
<dbReference type="InterPro" id="IPR001650">
    <property type="entry name" value="Helicase_C-like"/>
</dbReference>
<reference evidence="11" key="1">
    <citation type="submission" date="2021-01" db="EMBL/GenBank/DDBJ databases">
        <title>Modified the classification status of verrucomicrobia.</title>
        <authorList>
            <person name="Feng X."/>
        </authorList>
    </citation>
    <scope>NUCLEOTIDE SEQUENCE</scope>
    <source>
        <strain evidence="11">KCTC 13126</strain>
    </source>
</reference>
<dbReference type="SUPFAM" id="SSF52540">
    <property type="entry name" value="P-loop containing nucleoside triphosphate hydrolases"/>
    <property type="match status" value="1"/>
</dbReference>
<dbReference type="Pfam" id="PF07717">
    <property type="entry name" value="OB_NTP_bind"/>
    <property type="match status" value="1"/>
</dbReference>
<protein>
    <recommendedName>
        <fullName evidence="2">RNA helicase</fullName>
        <ecNumber evidence="2">3.6.4.13</ecNumber>
    </recommendedName>
</protein>
<sequence>MAILLHQTFAGKTQHYPITRPSSPFVGQKPTQPDPFSNIQYPPELPISQRRDEIVSAIRAHQTIVLTGETGSGKTTQIPKMCLDAGLGRKGKRIACTQPRRVAALSVAKRVAEELDVDFGREVGAKIRFTDQTSKQTRVKFMTDGMLLTEIHADPLMSDYEAVIIDEAHERSLNIDFLLGHLNQLRIRRPDLKIIITSATIDTDKFSAAFDNAPIIEVSGRVYPVDIIYAPLDELLEDTGDYTYLEGIAESTQRIQDEFGLGDILAFLPTEKDIRDAMDLLESRFGRRMEIIPCFGRLSNADQQRIFLPSTKRKLILATNIAETSLTIPGIRFVIDTGLARISRYNPRGRTKRLPIVKVSQSSANQRSGRCGRVADGICIRLYSEKDYQSRPVYSIPEIQRSNLADVILRMLSSKLGDVETFPFIDPPTPAAITAGYQLLEELGALKVASAVPSGHRPQSTRTLTNLGRQLSRLPSDPTVGRMLLEADRHHVTHEILVIAAALSIQDPRERPMDKEAAARQAHAQFEHKQSDFLTLLNIWESLHDDFEKLSQSRLRKFCKKHFLNYLRIREWRDIYQQLERSLPKSKDGKTKGYSTAPITDLERDSVAYHSIHACLLTGLLTNVGRREDTNLYRCSANRKPLIFPGSALFIRQPRDKKTGKRKTPGTEAGAKRKKSPEWTLCGEVVETNRLYLRTVAAIDPDWILQAGRHIVTQSYSEPQFLPDQGRVVARESTRIHGLEIQNKQVSYLKVDSDKATEIFIREALLNEDYEAPANWTFLEENRKLISRIQNAQTVISVAHWMGVEEAAFQFYQKHLTKVASIHDLNRFLKGGTTKVGSDGPADRTAGSSPPSLAMSESDLTASEASTVDLSLFPETVQLGNSALPIEYQYKHGHKKDGVTLKLPYSKAKSINNALLDWLIPGHLEPKIHALLKALPKQIRQRLIPLAETAKKIASEIRPTGDALTTSLQNHLKVSYSIETYNSDWDESAIPDHLRARVEVHDKKGRQIAEARDAKTLHTRIEEKQAELSAKKANDTSGLWKRAREKHEREITSISDLRVGSDRRADRNAESSRIQIGQPNGVPLFAYPALRSSPPTLHLSLFPSPSDATAANDSGIAALLEHELRRELAWIKSDLKDVQRVGPAGVAFRPIADLKDDVYEHIRQSLRTHDLTTLDPEAILAAREKAHERSKGILYKVVDQLKTILEKRQALVVQSTIAKHFSEDIDRILPPDFLRHTPNHILPRIPVYLDALQRRAETRAQNPSRDAQRQAQLDHYHQRLKQVASAVPTDTHTSLKFMIEEFAVSLFAQHLGTAYPISPKKLDKAFSEVGLDGPASRTASAPPIAKSSPKTPPATSSPDRPTQADLQSLKNLFK</sequence>
<evidence type="ECO:0000256" key="2">
    <source>
        <dbReference type="ARBA" id="ARBA00012552"/>
    </source>
</evidence>
<dbReference type="Pfam" id="PF21010">
    <property type="entry name" value="HA2_C"/>
    <property type="match status" value="1"/>
</dbReference>
<dbReference type="GO" id="GO:0003724">
    <property type="term" value="F:RNA helicase activity"/>
    <property type="evidence" value="ECO:0007669"/>
    <property type="project" value="UniProtKB-EC"/>
</dbReference>
<evidence type="ECO:0000256" key="7">
    <source>
        <dbReference type="ARBA" id="ARBA00047984"/>
    </source>
</evidence>
<feature type="compositionally biased region" description="Polar residues" evidence="8">
    <location>
        <begin position="1364"/>
        <end position="1374"/>
    </location>
</feature>
<dbReference type="Gene3D" id="3.40.50.300">
    <property type="entry name" value="P-loop containing nucleotide triphosphate hydrolases"/>
    <property type="match status" value="2"/>
</dbReference>
<evidence type="ECO:0000256" key="1">
    <source>
        <dbReference type="ARBA" id="ARBA00008792"/>
    </source>
</evidence>
<dbReference type="Pfam" id="PF00270">
    <property type="entry name" value="DEAD"/>
    <property type="match status" value="1"/>
</dbReference>
<dbReference type="GO" id="GO:0003723">
    <property type="term" value="F:RNA binding"/>
    <property type="evidence" value="ECO:0007669"/>
    <property type="project" value="TreeGrafter"/>
</dbReference>